<dbReference type="SMART" id="SM00822">
    <property type="entry name" value="PKS_KR"/>
    <property type="match status" value="1"/>
</dbReference>
<comment type="caution">
    <text evidence="6">The sequence shown here is derived from an EMBL/GenBank/DDBJ whole genome shotgun (WGS) entry which is preliminary data.</text>
</comment>
<dbReference type="CDD" id="cd05233">
    <property type="entry name" value="SDR_c"/>
    <property type="match status" value="1"/>
</dbReference>
<dbReference type="PRINTS" id="PR00080">
    <property type="entry name" value="SDRFAMILY"/>
</dbReference>
<keyword evidence="3 6" id="KW-0560">Oxidoreductase</keyword>
<evidence type="ECO:0000259" key="5">
    <source>
        <dbReference type="SMART" id="SM00822"/>
    </source>
</evidence>
<dbReference type="GO" id="GO:0016491">
    <property type="term" value="F:oxidoreductase activity"/>
    <property type="evidence" value="ECO:0007669"/>
    <property type="project" value="UniProtKB-KW"/>
</dbReference>
<evidence type="ECO:0000256" key="1">
    <source>
        <dbReference type="ARBA" id="ARBA00006484"/>
    </source>
</evidence>
<accession>A0ABV2ZH88</accession>
<reference evidence="6 7" key="1">
    <citation type="submission" date="2024-06" db="EMBL/GenBank/DDBJ databases">
        <title>The Natural Products Discovery Center: Release of the First 8490 Sequenced Strains for Exploring Actinobacteria Biosynthetic Diversity.</title>
        <authorList>
            <person name="Kalkreuter E."/>
            <person name="Kautsar S.A."/>
            <person name="Yang D."/>
            <person name="Bader C.D."/>
            <person name="Teijaro C.N."/>
            <person name="Fluegel L."/>
            <person name="Davis C.M."/>
            <person name="Simpson J.R."/>
            <person name="Lauterbach L."/>
            <person name="Steele A.D."/>
            <person name="Gui C."/>
            <person name="Meng S."/>
            <person name="Li G."/>
            <person name="Viehrig K."/>
            <person name="Ye F."/>
            <person name="Su P."/>
            <person name="Kiefer A.F."/>
            <person name="Nichols A."/>
            <person name="Cepeda A.J."/>
            <person name="Yan W."/>
            <person name="Fan B."/>
            <person name="Jiang Y."/>
            <person name="Adhikari A."/>
            <person name="Zheng C.-J."/>
            <person name="Schuster L."/>
            <person name="Cowan T.M."/>
            <person name="Smanski M.J."/>
            <person name="Chevrette M.G."/>
            <person name="De Carvalho L.P.S."/>
            <person name="Shen B."/>
        </authorList>
    </citation>
    <scope>NUCLEOTIDE SEQUENCE [LARGE SCALE GENOMIC DNA]</scope>
    <source>
        <strain evidence="6 7">NPDC033843</strain>
    </source>
</reference>
<dbReference type="Pfam" id="PF00106">
    <property type="entry name" value="adh_short"/>
    <property type="match status" value="1"/>
</dbReference>
<feature type="domain" description="Ketoreductase" evidence="5">
    <location>
        <begin position="7"/>
        <end position="164"/>
    </location>
</feature>
<dbReference type="InterPro" id="IPR002347">
    <property type="entry name" value="SDR_fam"/>
</dbReference>
<dbReference type="RefSeq" id="WP_334582088.1">
    <property type="nucleotide sequence ID" value="NZ_JBEZVE010000007.1"/>
</dbReference>
<dbReference type="PANTHER" id="PTHR43391:SF14">
    <property type="entry name" value="DEHYDROGENASE_REDUCTASE SDR FAMILY PROTEIN 7-LIKE"/>
    <property type="match status" value="1"/>
</dbReference>
<evidence type="ECO:0000256" key="3">
    <source>
        <dbReference type="ARBA" id="ARBA00023002"/>
    </source>
</evidence>
<dbReference type="PROSITE" id="PS00061">
    <property type="entry name" value="ADH_SHORT"/>
    <property type="match status" value="1"/>
</dbReference>
<dbReference type="EMBL" id="JBEZVE010000007">
    <property type="protein sequence ID" value="MEU3781865.1"/>
    <property type="molecule type" value="Genomic_DNA"/>
</dbReference>
<sequence length="268" mass="27557">MPELSNTVVVVTGGRIGLGRALALEAARRGATVVIASQSDAGGTVAEVQATGARAEWIRTDVSDYASVAALAHHVRTTYGGTNILVNNAAAGGDPGRLDTTDPAAARRLFEVNITGVFNGIRAFAADLKAQAAAGAPAHILNVGSEHSLGVPPHVASLSAYTVSKYATLAFTDTARRDFAGTGVNVSLLAPGWVLTERVAELTGASPQAADAILPYAQDSAEVAELGIDGLLRNRYIIATNPASRAFAVEHAQAVISEVEHLSVSSPR</sequence>
<dbReference type="InterPro" id="IPR020904">
    <property type="entry name" value="Sc_DH/Rdtase_CS"/>
</dbReference>
<evidence type="ECO:0000256" key="4">
    <source>
        <dbReference type="RuleBase" id="RU000363"/>
    </source>
</evidence>
<keyword evidence="2" id="KW-0521">NADP</keyword>
<evidence type="ECO:0000313" key="6">
    <source>
        <dbReference type="EMBL" id="MEU3781865.1"/>
    </source>
</evidence>
<dbReference type="SUPFAM" id="SSF51735">
    <property type="entry name" value="NAD(P)-binding Rossmann-fold domains"/>
    <property type="match status" value="1"/>
</dbReference>
<dbReference type="PANTHER" id="PTHR43391">
    <property type="entry name" value="RETINOL DEHYDROGENASE-RELATED"/>
    <property type="match status" value="1"/>
</dbReference>
<proteinExistence type="inferred from homology"/>
<name>A0ABV2ZH88_9ACTN</name>
<dbReference type="InterPro" id="IPR036291">
    <property type="entry name" value="NAD(P)-bd_dom_sf"/>
</dbReference>
<dbReference type="PRINTS" id="PR00081">
    <property type="entry name" value="GDHRDH"/>
</dbReference>
<protein>
    <submittedName>
        <fullName evidence="6">SDR family oxidoreductase</fullName>
        <ecNumber evidence="6">1.-.-.-</ecNumber>
    </submittedName>
</protein>
<organism evidence="6 7">
    <name type="scientific">Streptomyces sp. 900129855</name>
    <dbReference type="NCBI Taxonomy" id="3155129"/>
    <lineage>
        <taxon>Bacteria</taxon>
        <taxon>Bacillati</taxon>
        <taxon>Actinomycetota</taxon>
        <taxon>Actinomycetes</taxon>
        <taxon>Kitasatosporales</taxon>
        <taxon>Streptomycetaceae</taxon>
        <taxon>Streptomyces</taxon>
    </lineage>
</organism>
<comment type="similarity">
    <text evidence="1 4">Belongs to the short-chain dehydrogenases/reductases (SDR) family.</text>
</comment>
<gene>
    <name evidence="6" type="ORF">AB0E89_14965</name>
</gene>
<dbReference type="InterPro" id="IPR057326">
    <property type="entry name" value="KR_dom"/>
</dbReference>
<evidence type="ECO:0000256" key="2">
    <source>
        <dbReference type="ARBA" id="ARBA00022857"/>
    </source>
</evidence>
<dbReference type="Gene3D" id="3.40.50.720">
    <property type="entry name" value="NAD(P)-binding Rossmann-like Domain"/>
    <property type="match status" value="1"/>
</dbReference>
<evidence type="ECO:0000313" key="7">
    <source>
        <dbReference type="Proteomes" id="UP001550739"/>
    </source>
</evidence>
<dbReference type="EC" id="1.-.-.-" evidence="6"/>
<keyword evidence="7" id="KW-1185">Reference proteome</keyword>
<dbReference type="Proteomes" id="UP001550739">
    <property type="component" value="Unassembled WGS sequence"/>
</dbReference>